<gene>
    <name evidence="1" type="ORF">PGQ11_003110</name>
</gene>
<keyword evidence="2" id="KW-1185">Reference proteome</keyword>
<sequence length="79" mass="8555">MGVIMMGALTVAAVHYQNDIVRIANQTHNDMRDYLNQPASPAEAVETLGAQNSCAEPLGYIRDLVPVNLRNLFVGRGAT</sequence>
<dbReference type="Proteomes" id="UP001390339">
    <property type="component" value="Unassembled WGS sequence"/>
</dbReference>
<accession>A0ABR2J487</accession>
<organism evidence="1 2">
    <name type="scientific">Apiospora arundinis</name>
    <dbReference type="NCBI Taxonomy" id="335852"/>
    <lineage>
        <taxon>Eukaryota</taxon>
        <taxon>Fungi</taxon>
        <taxon>Dikarya</taxon>
        <taxon>Ascomycota</taxon>
        <taxon>Pezizomycotina</taxon>
        <taxon>Sordariomycetes</taxon>
        <taxon>Xylariomycetidae</taxon>
        <taxon>Amphisphaeriales</taxon>
        <taxon>Apiosporaceae</taxon>
        <taxon>Apiospora</taxon>
    </lineage>
</organism>
<dbReference type="EMBL" id="JAPCWZ010000003">
    <property type="protein sequence ID" value="KAK8872596.1"/>
    <property type="molecule type" value="Genomic_DNA"/>
</dbReference>
<protein>
    <submittedName>
        <fullName evidence="1">Uncharacterized protein</fullName>
    </submittedName>
</protein>
<evidence type="ECO:0000313" key="2">
    <source>
        <dbReference type="Proteomes" id="UP001390339"/>
    </source>
</evidence>
<name>A0ABR2J487_9PEZI</name>
<proteinExistence type="predicted"/>
<reference evidence="1 2" key="1">
    <citation type="journal article" date="2024" name="IMA Fungus">
        <title>Apiospora arundinis, a panoply of carbohydrate-active enzymes and secondary metabolites.</title>
        <authorList>
            <person name="Sorensen T."/>
            <person name="Petersen C."/>
            <person name="Muurmann A.T."/>
            <person name="Christiansen J.V."/>
            <person name="Brundto M.L."/>
            <person name="Overgaard C.K."/>
            <person name="Boysen A.T."/>
            <person name="Wollenberg R.D."/>
            <person name="Larsen T.O."/>
            <person name="Sorensen J.L."/>
            <person name="Nielsen K.L."/>
            <person name="Sondergaard T.E."/>
        </authorList>
    </citation>
    <scope>NUCLEOTIDE SEQUENCE [LARGE SCALE GENOMIC DNA]</scope>
    <source>
        <strain evidence="1 2">AAU 773</strain>
    </source>
</reference>
<comment type="caution">
    <text evidence="1">The sequence shown here is derived from an EMBL/GenBank/DDBJ whole genome shotgun (WGS) entry which is preliminary data.</text>
</comment>
<evidence type="ECO:0000313" key="1">
    <source>
        <dbReference type="EMBL" id="KAK8872596.1"/>
    </source>
</evidence>